<feature type="region of interest" description="Disordered" evidence="1">
    <location>
        <begin position="14"/>
        <end position="108"/>
    </location>
</feature>
<sequence length="126" mass="13413">MQQDILEIIVVTLETGADGSSSRQRSKRESILLPTKPDVHDSTSDKTPQLQESESNETETETLAEGPEGSEGSEAKAATYEPSDEASAELNGESTNTRNTPLSTADSTSVITVTTDFITVVPANLQ</sequence>
<feature type="compositionally biased region" description="Low complexity" evidence="1">
    <location>
        <begin position="64"/>
        <end position="78"/>
    </location>
</feature>
<dbReference type="AlphaFoldDB" id="U4KVC7"/>
<evidence type="ECO:0000313" key="2">
    <source>
        <dbReference type="EMBL" id="CCX04856.1"/>
    </source>
</evidence>
<evidence type="ECO:0000313" key="3">
    <source>
        <dbReference type="Proteomes" id="UP000018144"/>
    </source>
</evidence>
<name>U4KVC7_PYROM</name>
<dbReference type="Proteomes" id="UP000018144">
    <property type="component" value="Unassembled WGS sequence"/>
</dbReference>
<evidence type="ECO:0000256" key="1">
    <source>
        <dbReference type="SAM" id="MobiDB-lite"/>
    </source>
</evidence>
<organism evidence="2 3">
    <name type="scientific">Pyronema omphalodes (strain CBS 100304)</name>
    <name type="common">Pyronema confluens</name>
    <dbReference type="NCBI Taxonomy" id="1076935"/>
    <lineage>
        <taxon>Eukaryota</taxon>
        <taxon>Fungi</taxon>
        <taxon>Dikarya</taxon>
        <taxon>Ascomycota</taxon>
        <taxon>Pezizomycotina</taxon>
        <taxon>Pezizomycetes</taxon>
        <taxon>Pezizales</taxon>
        <taxon>Pyronemataceae</taxon>
        <taxon>Pyronema</taxon>
    </lineage>
</organism>
<dbReference type="EMBL" id="HF935218">
    <property type="protein sequence ID" value="CCX04856.1"/>
    <property type="molecule type" value="Genomic_DNA"/>
</dbReference>
<reference evidence="2 3" key="1">
    <citation type="journal article" date="2013" name="PLoS Genet.">
        <title>The genome and development-dependent transcriptomes of Pyronema confluens: a window into fungal evolution.</title>
        <authorList>
            <person name="Traeger S."/>
            <person name="Altegoer F."/>
            <person name="Freitag M."/>
            <person name="Gabaldon T."/>
            <person name="Kempken F."/>
            <person name="Kumar A."/>
            <person name="Marcet-Houben M."/>
            <person name="Poggeler S."/>
            <person name="Stajich J.E."/>
            <person name="Nowrousian M."/>
        </authorList>
    </citation>
    <scope>NUCLEOTIDE SEQUENCE [LARGE SCALE GENOMIC DNA]</scope>
    <source>
        <strain evidence="3">CBS 100304</strain>
        <tissue evidence="2">Vegetative mycelium</tissue>
    </source>
</reference>
<accession>U4KVC7</accession>
<protein>
    <submittedName>
        <fullName evidence="2">Uncharacterized protein</fullName>
    </submittedName>
</protein>
<proteinExistence type="predicted"/>
<gene>
    <name evidence="2" type="ORF">PCON_03838</name>
</gene>
<feature type="compositionally biased region" description="Polar residues" evidence="1">
    <location>
        <begin position="92"/>
        <end position="102"/>
    </location>
</feature>
<keyword evidence="3" id="KW-1185">Reference proteome</keyword>